<name>A0ABV3DMF7_9ACTN</name>
<feature type="region of interest" description="Disordered" evidence="1">
    <location>
        <begin position="27"/>
        <end position="54"/>
    </location>
</feature>
<dbReference type="EMBL" id="JBEZFP010000068">
    <property type="protein sequence ID" value="MEU8136662.1"/>
    <property type="molecule type" value="Genomic_DNA"/>
</dbReference>
<organism evidence="2 3">
    <name type="scientific">Streptodolium elevatio</name>
    <dbReference type="NCBI Taxonomy" id="3157996"/>
    <lineage>
        <taxon>Bacteria</taxon>
        <taxon>Bacillati</taxon>
        <taxon>Actinomycetota</taxon>
        <taxon>Actinomycetes</taxon>
        <taxon>Kitasatosporales</taxon>
        <taxon>Streptomycetaceae</taxon>
        <taxon>Streptodolium</taxon>
    </lineage>
</organism>
<dbReference type="SUPFAM" id="SSF48208">
    <property type="entry name" value="Six-hairpin glycosidases"/>
    <property type="match status" value="1"/>
</dbReference>
<dbReference type="InterPro" id="IPR008928">
    <property type="entry name" value="6-hairpin_glycosidase_sf"/>
</dbReference>
<evidence type="ECO:0000313" key="2">
    <source>
        <dbReference type="EMBL" id="MEU8136662.1"/>
    </source>
</evidence>
<proteinExistence type="predicted"/>
<protein>
    <recommendedName>
        <fullName evidence="4">Glycoside hydrolase family 15</fullName>
    </recommendedName>
</protein>
<dbReference type="RefSeq" id="WP_358357442.1">
    <property type="nucleotide sequence ID" value="NZ_JBEZFP010000068.1"/>
</dbReference>
<feature type="compositionally biased region" description="Low complexity" evidence="1">
    <location>
        <begin position="45"/>
        <end position="54"/>
    </location>
</feature>
<sequence length="414" mass="42992">MAFAMACGGVVAALAASPAEKPVPRLLQGGVAADPGAPGGRRSLPADTAPTPPDAAETEWLAAGWVPGGDAYRGMAERALLDLRLLTSPDGTVAAAWHPVWDYMWPRDAAWVAAAYSATGHGDNALTVLRRLAALQNPQGTWEARYRLDGGHVGDGRDAQLDGNGWVPWAVWFWYSHQDPADPATAAALDELWPAVAKAADRAAAALRGNGLPPAGPDYWETRTDQVTLGTAAPLLAGLRGAAALAAARGDGTAAERWSQASRRLDEAIRTEFGPYGYPRTADAGSGADTAVTWLGPPFAAPSADVAAAVRGAESELTLANGGILPGGDWGGRKDVAWTPETASFALFDAASGRREAADQRLAWLDRHRTARGSLPEKVDPDGRPASVAPLAWTAAAVVLALTAQETPLPVPPP</sequence>
<accession>A0ABV3DMF7</accession>
<dbReference type="Gene3D" id="1.50.10.10">
    <property type="match status" value="1"/>
</dbReference>
<dbReference type="PANTHER" id="PTHR31616">
    <property type="entry name" value="TREHALASE"/>
    <property type="match status" value="1"/>
</dbReference>
<dbReference type="InterPro" id="IPR012341">
    <property type="entry name" value="6hp_glycosidase-like_sf"/>
</dbReference>
<dbReference type="PANTHER" id="PTHR31616:SF0">
    <property type="entry name" value="GLUCAN 1,4-ALPHA-GLUCOSIDASE"/>
    <property type="match status" value="1"/>
</dbReference>
<reference evidence="2 3" key="1">
    <citation type="submission" date="2024-06" db="EMBL/GenBank/DDBJ databases">
        <title>The Natural Products Discovery Center: Release of the First 8490 Sequenced Strains for Exploring Actinobacteria Biosynthetic Diversity.</title>
        <authorList>
            <person name="Kalkreuter E."/>
            <person name="Kautsar S.A."/>
            <person name="Yang D."/>
            <person name="Bader C.D."/>
            <person name="Teijaro C.N."/>
            <person name="Fluegel L."/>
            <person name="Davis C.M."/>
            <person name="Simpson J.R."/>
            <person name="Lauterbach L."/>
            <person name="Steele A.D."/>
            <person name="Gui C."/>
            <person name="Meng S."/>
            <person name="Li G."/>
            <person name="Viehrig K."/>
            <person name="Ye F."/>
            <person name="Su P."/>
            <person name="Kiefer A.F."/>
            <person name="Nichols A."/>
            <person name="Cepeda A.J."/>
            <person name="Yan W."/>
            <person name="Fan B."/>
            <person name="Jiang Y."/>
            <person name="Adhikari A."/>
            <person name="Zheng C.-J."/>
            <person name="Schuster L."/>
            <person name="Cowan T.M."/>
            <person name="Smanski M.J."/>
            <person name="Chevrette M.G."/>
            <person name="De Carvalho L.P.S."/>
            <person name="Shen B."/>
        </authorList>
    </citation>
    <scope>NUCLEOTIDE SEQUENCE [LARGE SCALE GENOMIC DNA]</scope>
    <source>
        <strain evidence="2 3">NPDC048946</strain>
    </source>
</reference>
<comment type="caution">
    <text evidence="2">The sequence shown here is derived from an EMBL/GenBank/DDBJ whole genome shotgun (WGS) entry which is preliminary data.</text>
</comment>
<evidence type="ECO:0000256" key="1">
    <source>
        <dbReference type="SAM" id="MobiDB-lite"/>
    </source>
</evidence>
<keyword evidence="3" id="KW-1185">Reference proteome</keyword>
<dbReference type="Proteomes" id="UP001551482">
    <property type="component" value="Unassembled WGS sequence"/>
</dbReference>
<gene>
    <name evidence="2" type="ORF">AB0C36_24520</name>
</gene>
<evidence type="ECO:0000313" key="3">
    <source>
        <dbReference type="Proteomes" id="UP001551482"/>
    </source>
</evidence>
<evidence type="ECO:0008006" key="4">
    <source>
        <dbReference type="Google" id="ProtNLM"/>
    </source>
</evidence>